<feature type="compositionally biased region" description="Basic and acidic residues" evidence="1">
    <location>
        <begin position="203"/>
        <end position="222"/>
    </location>
</feature>
<evidence type="ECO:0000313" key="3">
    <source>
        <dbReference type="Proteomes" id="UP000660262"/>
    </source>
</evidence>
<dbReference type="AlphaFoldDB" id="A0A830HMY2"/>
<feature type="compositionally biased region" description="Basic and acidic residues" evidence="1">
    <location>
        <begin position="271"/>
        <end position="286"/>
    </location>
</feature>
<protein>
    <submittedName>
        <fullName evidence="2">Uncharacterized protein</fullName>
    </submittedName>
</protein>
<organism evidence="2 3">
    <name type="scientific">Pycnococcus provasolii</name>
    <dbReference type="NCBI Taxonomy" id="41880"/>
    <lineage>
        <taxon>Eukaryota</taxon>
        <taxon>Viridiplantae</taxon>
        <taxon>Chlorophyta</taxon>
        <taxon>Pseudoscourfieldiophyceae</taxon>
        <taxon>Pseudoscourfieldiales</taxon>
        <taxon>Pycnococcaceae</taxon>
        <taxon>Pycnococcus</taxon>
    </lineage>
</organism>
<proteinExistence type="predicted"/>
<reference evidence="2" key="1">
    <citation type="submission" date="2020-10" db="EMBL/GenBank/DDBJ databases">
        <title>Unveiling of a novel bifunctional photoreceptor, Dualchrome1, isolated from a cosmopolitan green alga.</title>
        <authorList>
            <person name="Suzuki S."/>
            <person name="Kawachi M."/>
        </authorList>
    </citation>
    <scope>NUCLEOTIDE SEQUENCE</scope>
    <source>
        <strain evidence="2">NIES 2893</strain>
    </source>
</reference>
<sequence>MPPPHAHAHVPYEYDAPRYVDFSSSVCLGSLSGAAFRPALLDSVERQQQEQEALDTYFQGYASQTVQEEPADAAPAPPTKKRKWEPKLTNPKSPALRSTARRRPVADTKTTEEREWEEAQKAQEEFKRSRALQTRSMQRALRGGTTNDNANAGTAATKTAAATALTQPKSPALRSTRRVQRTADAKPAAAAAQKTTEDLEAEEAQKAQRELARKRKRQEEYMQRALHGAGPAPVMGASPSKLTIPQSPALRSTRKRVAAGQKTTEELEWEEAQKAQEELKRSRELQTRSMQRALRGAASAGTSAPVPAPKLTAPKSPALRSTKRVKVAAVPVKTTEELEWEEAQKAQEELKRSRELQTRSMQRALRGAASAGTSAPVPAPKLTAPKSPALRSTKRVRVAAAPVKTTEELEWEEAQKAQEELKRSRVKQTLMRATKTYDNPAFAPRRALAPIENASRQVM</sequence>
<dbReference type="Proteomes" id="UP000660262">
    <property type="component" value="Unassembled WGS sequence"/>
</dbReference>
<feature type="region of interest" description="Disordered" evidence="1">
    <location>
        <begin position="343"/>
        <end position="395"/>
    </location>
</feature>
<evidence type="ECO:0000256" key="1">
    <source>
        <dbReference type="SAM" id="MobiDB-lite"/>
    </source>
</evidence>
<feature type="compositionally biased region" description="Basic and acidic residues" evidence="1">
    <location>
        <begin position="343"/>
        <end position="357"/>
    </location>
</feature>
<feature type="compositionally biased region" description="Low complexity" evidence="1">
    <location>
        <begin position="143"/>
        <end position="166"/>
    </location>
</feature>
<keyword evidence="3" id="KW-1185">Reference proteome</keyword>
<feature type="compositionally biased region" description="Polar residues" evidence="1">
    <location>
        <begin position="240"/>
        <end position="250"/>
    </location>
</feature>
<name>A0A830HMY2_9CHLO</name>
<feature type="region of interest" description="Disordered" evidence="1">
    <location>
        <begin position="58"/>
        <end position="326"/>
    </location>
</feature>
<evidence type="ECO:0000313" key="2">
    <source>
        <dbReference type="EMBL" id="GHP08248.1"/>
    </source>
</evidence>
<feature type="compositionally biased region" description="Basic and acidic residues" evidence="1">
    <location>
        <begin position="104"/>
        <end position="128"/>
    </location>
</feature>
<gene>
    <name evidence="2" type="ORF">PPROV_000698900</name>
</gene>
<accession>A0A830HMY2</accession>
<dbReference type="EMBL" id="BNJQ01000020">
    <property type="protein sequence ID" value="GHP08248.1"/>
    <property type="molecule type" value="Genomic_DNA"/>
</dbReference>
<comment type="caution">
    <text evidence="2">The sequence shown here is derived from an EMBL/GenBank/DDBJ whole genome shotgun (WGS) entry which is preliminary data.</text>
</comment>